<keyword evidence="2" id="KW-1185">Reference proteome</keyword>
<organism evidence="1 2">
    <name type="scientific">Yasminevirus sp. GU-2018</name>
    <dbReference type="NCBI Taxonomy" id="2420051"/>
    <lineage>
        <taxon>Viruses</taxon>
        <taxon>Varidnaviria</taxon>
        <taxon>Bamfordvirae</taxon>
        <taxon>Nucleocytoviricota</taxon>
        <taxon>Megaviricetes</taxon>
        <taxon>Imitervirales</taxon>
        <taxon>Mimiviridae</taxon>
        <taxon>Klosneuvirinae</taxon>
        <taxon>Yasminevirus</taxon>
        <taxon>Yasminevirus saudimassiliense</taxon>
    </lineage>
</organism>
<name>A0A5K0UB80_9VIRU</name>
<sequence length="289" mass="32771">MCQAPWRDRVISENQFVNREDQSIFDINHSVIMDEESHELLNDTLNEAPSTYGDTESKTNNINVVEPTNTFYAHKSLSNAYIQDIESAYSIMANGAKVLISNRIDDCIHQRRTSINSNVPHIIMYAGLCKPNQLIQDLRSNGINYVVAYNTREIKMLETKGVMYLVKVKLSNHDIGVSQENLIGALASGLQNFQGICMTLSKKWVIDYVYEADGRRIAPSSRDTYRTMNGFVVNLIQSIQPVRSNLNFFIIDVQDENDSPDNSNQSNVMFKMSIFNYLRDAGFVSTIVS</sequence>
<proteinExistence type="predicted"/>
<evidence type="ECO:0000313" key="1">
    <source>
        <dbReference type="EMBL" id="VBB18852.1"/>
    </source>
</evidence>
<dbReference type="EMBL" id="UPSH01000001">
    <property type="protein sequence ID" value="VBB18852.1"/>
    <property type="molecule type" value="Genomic_DNA"/>
</dbReference>
<comment type="caution">
    <text evidence="1">The sequence shown here is derived from an EMBL/GenBank/DDBJ whole genome shotgun (WGS) entry which is preliminary data.</text>
</comment>
<gene>
    <name evidence="1" type="ORF">YASMINEVIRUS_1384</name>
</gene>
<protein>
    <submittedName>
        <fullName evidence="1">Uncharacterized protein</fullName>
    </submittedName>
</protein>
<accession>A0A5K0UB80</accession>
<evidence type="ECO:0000313" key="2">
    <source>
        <dbReference type="Proteomes" id="UP000594342"/>
    </source>
</evidence>
<dbReference type="Proteomes" id="UP000594342">
    <property type="component" value="Unassembled WGS sequence"/>
</dbReference>
<reference evidence="1 2" key="1">
    <citation type="submission" date="2018-10" db="EMBL/GenBank/DDBJ databases">
        <authorList>
            <consortium name="IHU Genomes"/>
        </authorList>
    </citation>
    <scope>NUCLEOTIDE SEQUENCE [LARGE SCALE GENOMIC DNA]</scope>
    <source>
        <strain evidence="1 2">A1</strain>
    </source>
</reference>